<dbReference type="InterPro" id="IPR003594">
    <property type="entry name" value="HATPase_dom"/>
</dbReference>
<evidence type="ECO:0000256" key="4">
    <source>
        <dbReference type="ARBA" id="ARBA00022475"/>
    </source>
</evidence>
<dbReference type="GO" id="GO:0004721">
    <property type="term" value="F:phosphoprotein phosphatase activity"/>
    <property type="evidence" value="ECO:0007669"/>
    <property type="project" value="TreeGrafter"/>
</dbReference>
<evidence type="ECO:0000313" key="13">
    <source>
        <dbReference type="Proteomes" id="UP000005551"/>
    </source>
</evidence>
<evidence type="ECO:0000256" key="9">
    <source>
        <dbReference type="ARBA" id="ARBA00023136"/>
    </source>
</evidence>
<dbReference type="GO" id="GO:0000155">
    <property type="term" value="F:phosphorelay sensor kinase activity"/>
    <property type="evidence" value="ECO:0007669"/>
    <property type="project" value="InterPro"/>
</dbReference>
<evidence type="ECO:0000256" key="8">
    <source>
        <dbReference type="ARBA" id="ARBA00022989"/>
    </source>
</evidence>
<evidence type="ECO:0000256" key="7">
    <source>
        <dbReference type="ARBA" id="ARBA00022777"/>
    </source>
</evidence>
<dbReference type="InterPro" id="IPR000700">
    <property type="entry name" value="PAS-assoc_C"/>
</dbReference>
<dbReference type="InterPro" id="IPR035965">
    <property type="entry name" value="PAS-like_dom_sf"/>
</dbReference>
<gene>
    <name evidence="12" type="ORF">A3SI_00340</name>
</gene>
<comment type="caution">
    <text evidence="12">The sequence shown here is derived from an EMBL/GenBank/DDBJ whole genome shotgun (WGS) entry which is preliminary data.</text>
</comment>
<proteinExistence type="predicted"/>
<evidence type="ECO:0000313" key="12">
    <source>
        <dbReference type="EMBL" id="EIM78872.1"/>
    </source>
</evidence>
<dbReference type="SUPFAM" id="SSF55781">
    <property type="entry name" value="GAF domain-like"/>
    <property type="match status" value="1"/>
</dbReference>
<feature type="domain" description="Histidine kinase" evidence="10">
    <location>
        <begin position="551"/>
        <end position="723"/>
    </location>
</feature>
<dbReference type="InterPro" id="IPR050351">
    <property type="entry name" value="BphY/WalK/GraS-like"/>
</dbReference>
<dbReference type="SUPFAM" id="SSF55785">
    <property type="entry name" value="PYP-like sensor domain (PAS domain)"/>
    <property type="match status" value="1"/>
</dbReference>
<comment type="subcellular location">
    <subcellularLocation>
        <location evidence="2">Cell membrane</location>
        <topology evidence="2">Multi-pass membrane protein</topology>
    </subcellularLocation>
</comment>
<dbReference type="PROSITE" id="PS50109">
    <property type="entry name" value="HIS_KIN"/>
    <property type="match status" value="1"/>
</dbReference>
<dbReference type="AlphaFoldDB" id="I5CAM0"/>
<reference evidence="12 13" key="1">
    <citation type="submission" date="2012-05" db="EMBL/GenBank/DDBJ databases">
        <title>Genome sequence of Nitritalea halalkaliphila LW7.</title>
        <authorList>
            <person name="Jangir P.K."/>
            <person name="Singh A."/>
            <person name="Shivaji S."/>
            <person name="Sharma R."/>
        </authorList>
    </citation>
    <scope>NUCLEOTIDE SEQUENCE [LARGE SCALE GENOMIC DNA]</scope>
    <source>
        <strain evidence="12 13">LW7</strain>
    </source>
</reference>
<evidence type="ECO:0000259" key="11">
    <source>
        <dbReference type="PROSITE" id="PS50113"/>
    </source>
</evidence>
<dbReference type="Pfam" id="PF02518">
    <property type="entry name" value="HATPase_c"/>
    <property type="match status" value="1"/>
</dbReference>
<dbReference type="GO" id="GO:0005886">
    <property type="term" value="C:plasma membrane"/>
    <property type="evidence" value="ECO:0007669"/>
    <property type="project" value="UniProtKB-SubCell"/>
</dbReference>
<keyword evidence="8" id="KW-1133">Transmembrane helix</keyword>
<dbReference type="EC" id="2.7.13.3" evidence="3"/>
<dbReference type="InterPro" id="IPR005467">
    <property type="entry name" value="His_kinase_dom"/>
</dbReference>
<evidence type="ECO:0000256" key="2">
    <source>
        <dbReference type="ARBA" id="ARBA00004651"/>
    </source>
</evidence>
<keyword evidence="9" id="KW-0472">Membrane</keyword>
<dbReference type="PANTHER" id="PTHR45453">
    <property type="entry name" value="PHOSPHATE REGULON SENSOR PROTEIN PHOR"/>
    <property type="match status" value="1"/>
</dbReference>
<dbReference type="Gene3D" id="3.30.450.20">
    <property type="entry name" value="PAS domain"/>
    <property type="match status" value="1"/>
</dbReference>
<keyword evidence="13" id="KW-1185">Reference proteome</keyword>
<evidence type="ECO:0000256" key="1">
    <source>
        <dbReference type="ARBA" id="ARBA00000085"/>
    </source>
</evidence>
<protein>
    <recommendedName>
        <fullName evidence="3">histidine kinase</fullName>
        <ecNumber evidence="3">2.7.13.3</ecNumber>
    </recommendedName>
</protein>
<dbReference type="InterPro" id="IPR003661">
    <property type="entry name" value="HisK_dim/P_dom"/>
</dbReference>
<keyword evidence="6" id="KW-0812">Transmembrane</keyword>
<name>I5CAM0_9BACT</name>
<dbReference type="GO" id="GO:0016036">
    <property type="term" value="P:cellular response to phosphate starvation"/>
    <property type="evidence" value="ECO:0007669"/>
    <property type="project" value="TreeGrafter"/>
</dbReference>
<dbReference type="PANTHER" id="PTHR45453:SF2">
    <property type="entry name" value="HISTIDINE KINASE"/>
    <property type="match status" value="1"/>
</dbReference>
<dbReference type="CDD" id="cd00075">
    <property type="entry name" value="HATPase"/>
    <property type="match status" value="1"/>
</dbReference>
<feature type="domain" description="PAC" evidence="11">
    <location>
        <begin position="477"/>
        <end position="533"/>
    </location>
</feature>
<evidence type="ECO:0000256" key="3">
    <source>
        <dbReference type="ARBA" id="ARBA00012438"/>
    </source>
</evidence>
<dbReference type="SMART" id="SM00388">
    <property type="entry name" value="HisKA"/>
    <property type="match status" value="1"/>
</dbReference>
<dbReference type="STRING" id="1189621.A3SI_00340"/>
<keyword evidence="5" id="KW-0808">Transferase</keyword>
<dbReference type="PROSITE" id="PS50113">
    <property type="entry name" value="PAC"/>
    <property type="match status" value="1"/>
</dbReference>
<dbReference type="Gene3D" id="1.10.287.130">
    <property type="match status" value="1"/>
</dbReference>
<dbReference type="EMBL" id="AJYA01000001">
    <property type="protein sequence ID" value="EIM78872.1"/>
    <property type="molecule type" value="Genomic_DNA"/>
</dbReference>
<dbReference type="InterPro" id="IPR036097">
    <property type="entry name" value="HisK_dim/P_sf"/>
</dbReference>
<dbReference type="InterPro" id="IPR036890">
    <property type="entry name" value="HATPase_C_sf"/>
</dbReference>
<evidence type="ECO:0000259" key="10">
    <source>
        <dbReference type="PROSITE" id="PS50109"/>
    </source>
</evidence>
<dbReference type="CDD" id="cd00082">
    <property type="entry name" value="HisKA"/>
    <property type="match status" value="1"/>
</dbReference>
<evidence type="ECO:0000256" key="5">
    <source>
        <dbReference type="ARBA" id="ARBA00022679"/>
    </source>
</evidence>
<sequence>MHPIVTALVNEDYVIEIATGAIVHHSEKLLSSFGPEIKKILQSNDTWQKSAVPIQNPVTLQEKLRLLDQSSDSKMEYFFRIEEELFEVQDVFWKSKDGQYLKGFLFVKDGRTRIEFSGQSLADIIENVPYPYAVFNRELTTVHLTNRLMIDLLQIPLSAFSEGLPLHLFFKDQEVFQAVIDWIFNSPENVTNADVSLFLGEDGPRWYELQLVKIKVDNVPCVSVFLRDIDLLKRTEYELLRKNSALEQVIQVQNAFLLPHKDEKSLDTLMTRMADLSYSSLGFIAKVKREQLNSHYSLRFDAFVQLDAVTPSPADVKAQEKELEEIIQQCVLEKKPTYAFYASKSNREIKSCLVMPVCCDGTLIACVGLANKADMYTKYDEGFLEPIAAVLGNIYKTKEIQREKEFFAENAKEKELIFQRFTESSSDIVFILNEDLQSGFVSNSILKVLGFSAEDKKTLKTMAGLCKEALKEKYRTAENTFRLVRKIKTFDKSFRWLDTSINIIKDKEGRVFKYFGLCRDISLQMESEDVLRSTLKKEKELSELKSQFISLVSHEFKTPLSIMKSSTEIGNLYLENPDTCRPEKMRKQLDKISNEIANLNNLLERLLNSEKLNQGQFPVNKEMIQVGQFIKHFQQQHCIVDYVSLHMQPDVQGVYCHWDITLIEQVLVNLIDNALKYSEKDARPLVEFELDGEVLLVRVTDKGIGIPEEELRNIFEPFTARNV</sequence>
<comment type="catalytic activity">
    <reaction evidence="1">
        <text>ATP + protein L-histidine = ADP + protein N-phospho-L-histidine.</text>
        <dbReference type="EC" id="2.7.13.3"/>
    </reaction>
</comment>
<organism evidence="12 13">
    <name type="scientific">Nitritalea halalkaliphila LW7</name>
    <dbReference type="NCBI Taxonomy" id="1189621"/>
    <lineage>
        <taxon>Bacteria</taxon>
        <taxon>Pseudomonadati</taxon>
        <taxon>Bacteroidota</taxon>
        <taxon>Cytophagia</taxon>
        <taxon>Cytophagales</taxon>
        <taxon>Cyclobacteriaceae</taxon>
        <taxon>Nitritalea</taxon>
    </lineage>
</organism>
<dbReference type="Pfam" id="PF00512">
    <property type="entry name" value="HisKA"/>
    <property type="match status" value="1"/>
</dbReference>
<dbReference type="Gene3D" id="3.30.565.10">
    <property type="entry name" value="Histidine kinase-like ATPase, C-terminal domain"/>
    <property type="match status" value="1"/>
</dbReference>
<keyword evidence="7 12" id="KW-0418">Kinase</keyword>
<accession>I5CAM0</accession>
<dbReference type="SUPFAM" id="SSF47384">
    <property type="entry name" value="Homodimeric domain of signal transducing histidine kinase"/>
    <property type="match status" value="1"/>
</dbReference>
<dbReference type="SUPFAM" id="SSF55874">
    <property type="entry name" value="ATPase domain of HSP90 chaperone/DNA topoisomerase II/histidine kinase"/>
    <property type="match status" value="1"/>
</dbReference>
<keyword evidence="4" id="KW-1003">Cell membrane</keyword>
<dbReference type="Proteomes" id="UP000005551">
    <property type="component" value="Unassembled WGS sequence"/>
</dbReference>
<evidence type="ECO:0000256" key="6">
    <source>
        <dbReference type="ARBA" id="ARBA00022692"/>
    </source>
</evidence>